<proteinExistence type="inferred from homology"/>
<dbReference type="RefSeq" id="WP_132691393.1">
    <property type="nucleotide sequence ID" value="NZ_SKBU01000016.1"/>
</dbReference>
<dbReference type="PANTHER" id="PTHR11067:SF9">
    <property type="entry name" value="INOSINE TRIPHOSPHATE PYROPHOSPHATASE"/>
    <property type="match status" value="1"/>
</dbReference>
<organism evidence="4 5">
    <name type="scientific">Rubrobacter taiwanensis</name>
    <dbReference type="NCBI Taxonomy" id="185139"/>
    <lineage>
        <taxon>Bacteria</taxon>
        <taxon>Bacillati</taxon>
        <taxon>Actinomycetota</taxon>
        <taxon>Rubrobacteria</taxon>
        <taxon>Rubrobacterales</taxon>
        <taxon>Rubrobacteraceae</taxon>
        <taxon>Rubrobacter</taxon>
    </lineage>
</organism>
<evidence type="ECO:0000313" key="4">
    <source>
        <dbReference type="EMBL" id="TCJ16400.1"/>
    </source>
</evidence>
<dbReference type="EMBL" id="SKBU01000016">
    <property type="protein sequence ID" value="TCJ16400.1"/>
    <property type="molecule type" value="Genomic_DNA"/>
</dbReference>
<dbReference type="Proteomes" id="UP000295244">
    <property type="component" value="Unassembled WGS sequence"/>
</dbReference>
<dbReference type="OrthoDB" id="9807456at2"/>
<evidence type="ECO:0000313" key="5">
    <source>
        <dbReference type="Proteomes" id="UP000295244"/>
    </source>
</evidence>
<gene>
    <name evidence="4" type="primary">rdgB</name>
    <name evidence="4" type="ORF">E0L93_09740</name>
</gene>
<dbReference type="InterPro" id="IPR002637">
    <property type="entry name" value="RdgB/HAM1"/>
</dbReference>
<dbReference type="NCBIfam" id="TIGR00042">
    <property type="entry name" value="RdgB/HAM1 family non-canonical purine NTP pyrophosphatase"/>
    <property type="match status" value="1"/>
</dbReference>
<protein>
    <submittedName>
        <fullName evidence="4">RdgB/HAM1 family non-canonical purine NTP pyrophosphatase</fullName>
    </submittedName>
</protein>
<accession>A0A4R1BGR7</accession>
<dbReference type="Gene3D" id="3.90.950.10">
    <property type="match status" value="1"/>
</dbReference>
<dbReference type="AlphaFoldDB" id="A0A4R1BGR7"/>
<evidence type="ECO:0000256" key="2">
    <source>
        <dbReference type="ARBA" id="ARBA00022801"/>
    </source>
</evidence>
<reference evidence="4 5" key="1">
    <citation type="submission" date="2019-03" db="EMBL/GenBank/DDBJ databases">
        <title>Whole genome sequence of a novel Rubrobacter taiwanensis strain, isolated from Yellowstone National Park.</title>
        <authorList>
            <person name="Freed S."/>
            <person name="Ramaley R.F."/>
            <person name="Kyndt J.A."/>
        </authorList>
    </citation>
    <scope>NUCLEOTIDE SEQUENCE [LARGE SCALE GENOMIC DNA]</scope>
    <source>
        <strain evidence="4 5">Yellowstone</strain>
    </source>
</reference>
<dbReference type="Pfam" id="PF01725">
    <property type="entry name" value="Ham1p_like"/>
    <property type="match status" value="1"/>
</dbReference>
<dbReference type="GO" id="GO:0005737">
    <property type="term" value="C:cytoplasm"/>
    <property type="evidence" value="ECO:0007669"/>
    <property type="project" value="TreeGrafter"/>
</dbReference>
<dbReference type="InterPro" id="IPR029001">
    <property type="entry name" value="ITPase-like_fam"/>
</dbReference>
<keyword evidence="2 3" id="KW-0378">Hydrolase</keyword>
<dbReference type="CDD" id="cd00515">
    <property type="entry name" value="HAM1"/>
    <property type="match status" value="1"/>
</dbReference>
<keyword evidence="5" id="KW-1185">Reference proteome</keyword>
<dbReference type="SUPFAM" id="SSF52972">
    <property type="entry name" value="ITPase-like"/>
    <property type="match status" value="1"/>
</dbReference>
<dbReference type="GO" id="GO:0009143">
    <property type="term" value="P:nucleoside triphosphate catabolic process"/>
    <property type="evidence" value="ECO:0007669"/>
    <property type="project" value="InterPro"/>
</dbReference>
<comment type="caution">
    <text evidence="4">The sequence shown here is derived from an EMBL/GenBank/DDBJ whole genome shotgun (WGS) entry which is preliminary data.</text>
</comment>
<evidence type="ECO:0000256" key="1">
    <source>
        <dbReference type="ARBA" id="ARBA00008023"/>
    </source>
</evidence>
<dbReference type="GO" id="GO:0047429">
    <property type="term" value="F:nucleoside triphosphate diphosphatase activity"/>
    <property type="evidence" value="ECO:0007669"/>
    <property type="project" value="InterPro"/>
</dbReference>
<comment type="similarity">
    <text evidence="1 3">Belongs to the HAM1 NTPase family.</text>
</comment>
<dbReference type="PANTHER" id="PTHR11067">
    <property type="entry name" value="INOSINE TRIPHOSPHATE PYROPHOSPHATASE/HAM1 PROTEIN"/>
    <property type="match status" value="1"/>
</dbReference>
<name>A0A4R1BGR7_9ACTN</name>
<evidence type="ECO:0000256" key="3">
    <source>
        <dbReference type="RuleBase" id="RU003781"/>
    </source>
</evidence>
<sequence>MERIIFVTSNRNKAREAGRILGLNVEPVPLDVPEIQSLDLEAVARAKVRAACEALGDPDLPVLAEDSGLAVNAWNGFPGALTRWLMQSVGNEGLLRMLSGYEDRSARALCVVAVAHEGSIHTFWGEVEGEIAPEPRGSGGFGYDPVFIPAGQSRTYAELGELKNELSHRARALRAVREWLGSP</sequence>